<evidence type="ECO:0000256" key="12">
    <source>
        <dbReference type="ARBA" id="ARBA00023004"/>
    </source>
</evidence>
<dbReference type="CDD" id="cd08342">
    <property type="entry name" value="HPPD_N_like"/>
    <property type="match status" value="1"/>
</dbReference>
<comment type="similarity">
    <text evidence="4">Belongs to the 4HPPD family.</text>
</comment>
<dbReference type="InterPro" id="IPR041735">
    <property type="entry name" value="4OHPhenylPyrv_dOase_C"/>
</dbReference>
<dbReference type="CDD" id="cd07250">
    <property type="entry name" value="HPPD_C_like"/>
    <property type="match status" value="1"/>
</dbReference>
<dbReference type="OrthoDB" id="9780241at2"/>
<dbReference type="NCBIfam" id="TIGR01263">
    <property type="entry name" value="4HPPD"/>
    <property type="match status" value="1"/>
</dbReference>
<keyword evidence="13" id="KW-0333">Golgi apparatus</keyword>
<dbReference type="InterPro" id="IPR005956">
    <property type="entry name" value="4OHPhenylPyrv_dOase"/>
</dbReference>
<dbReference type="Proteomes" id="UP000448943">
    <property type="component" value="Unassembled WGS sequence"/>
</dbReference>
<comment type="subcellular location">
    <subcellularLocation>
        <location evidence="3">Cytoplasm</location>
    </subcellularLocation>
    <subcellularLocation>
        <location evidence="2">Endoplasmic reticulum membrane</location>
        <topology evidence="2">Peripheral membrane protein</topology>
    </subcellularLocation>
    <subcellularLocation>
        <location evidence="1">Golgi apparatus membrane</location>
        <topology evidence="1">Peripheral membrane protein</topology>
    </subcellularLocation>
</comment>
<dbReference type="SUPFAM" id="SSF54593">
    <property type="entry name" value="Glyoxalase/Bleomycin resistance protein/Dihydroxybiphenyl dioxygenase"/>
    <property type="match status" value="1"/>
</dbReference>
<evidence type="ECO:0000256" key="1">
    <source>
        <dbReference type="ARBA" id="ARBA00004395"/>
    </source>
</evidence>
<feature type="domain" description="VOC" evidence="16">
    <location>
        <begin position="19"/>
        <end position="149"/>
    </location>
</feature>
<keyword evidence="12 15" id="KW-0408">Iron</keyword>
<dbReference type="GO" id="GO:0046872">
    <property type="term" value="F:metal ion binding"/>
    <property type="evidence" value="ECO:0007669"/>
    <property type="project" value="UniProtKB-KW"/>
</dbReference>
<gene>
    <name evidence="17" type="primary">hppD</name>
    <name evidence="17" type="ORF">ERL59_12550</name>
</gene>
<evidence type="ECO:0000256" key="11">
    <source>
        <dbReference type="ARBA" id="ARBA00023002"/>
    </source>
</evidence>
<organism evidence="17 18">
    <name type="scientific">Chengkuizengella marina</name>
    <dbReference type="NCBI Taxonomy" id="2507566"/>
    <lineage>
        <taxon>Bacteria</taxon>
        <taxon>Bacillati</taxon>
        <taxon>Bacillota</taxon>
        <taxon>Bacilli</taxon>
        <taxon>Bacillales</taxon>
        <taxon>Paenibacillaceae</taxon>
        <taxon>Chengkuizengella</taxon>
    </lineage>
</organism>
<evidence type="ECO:0000256" key="10">
    <source>
        <dbReference type="ARBA" id="ARBA00022964"/>
    </source>
</evidence>
<evidence type="ECO:0000256" key="3">
    <source>
        <dbReference type="ARBA" id="ARBA00004496"/>
    </source>
</evidence>
<dbReference type="InterPro" id="IPR041736">
    <property type="entry name" value="4OHPhenylPyrv_dOase_N"/>
</dbReference>
<protein>
    <submittedName>
        <fullName evidence="17">4-hydroxyphenylpyruvate dioxygenase</fullName>
        <ecNumber evidence="17">1.13.11.27</ecNumber>
    </submittedName>
</protein>
<name>A0A6N9Q4M7_9BACL</name>
<dbReference type="Gene3D" id="3.10.180.10">
    <property type="entry name" value="2,3-Dihydroxybiphenyl 1,2-Dioxygenase, domain 1"/>
    <property type="match status" value="2"/>
</dbReference>
<evidence type="ECO:0000256" key="8">
    <source>
        <dbReference type="ARBA" id="ARBA00022737"/>
    </source>
</evidence>
<dbReference type="PANTHER" id="PTHR11959">
    <property type="entry name" value="4-HYDROXYPHENYLPYRUVATE DIOXYGENASE"/>
    <property type="match status" value="1"/>
</dbReference>
<keyword evidence="18" id="KW-1185">Reference proteome</keyword>
<comment type="subunit">
    <text evidence="5">Homodimer.</text>
</comment>
<dbReference type="FunFam" id="3.10.180.10:FF:000022">
    <property type="entry name" value="4-hydroxyphenylpyruvate dioxygenase"/>
    <property type="match status" value="1"/>
</dbReference>
<dbReference type="Pfam" id="PF00903">
    <property type="entry name" value="Glyoxalase"/>
    <property type="match status" value="2"/>
</dbReference>
<reference evidence="17 18" key="1">
    <citation type="submission" date="2019-01" db="EMBL/GenBank/DDBJ databases">
        <title>Chengkuizengella sp. nov., isolated from deep-sea sediment of East Pacific Ocean.</title>
        <authorList>
            <person name="Yang J."/>
            <person name="Lai Q."/>
            <person name="Shao Z."/>
        </authorList>
    </citation>
    <scope>NUCLEOTIDE SEQUENCE [LARGE SCALE GENOMIC DNA]</scope>
    <source>
        <strain evidence="17 18">YPA3-1-1</strain>
    </source>
</reference>
<accession>A0A6N9Q4M7</accession>
<feature type="binding site" evidence="15">
    <location>
        <position position="339"/>
    </location>
    <ligand>
        <name>Fe cation</name>
        <dbReference type="ChEBI" id="CHEBI:24875"/>
    </ligand>
</feature>
<dbReference type="PROSITE" id="PS51819">
    <property type="entry name" value="VOC"/>
    <property type="match status" value="2"/>
</dbReference>
<evidence type="ECO:0000256" key="5">
    <source>
        <dbReference type="ARBA" id="ARBA00011738"/>
    </source>
</evidence>
<dbReference type="InterPro" id="IPR029068">
    <property type="entry name" value="Glyas_Bleomycin-R_OHBP_Dase"/>
</dbReference>
<dbReference type="PIRSF" id="PIRSF009283">
    <property type="entry name" value="HPP_dOase"/>
    <property type="match status" value="1"/>
</dbReference>
<keyword evidence="14" id="KW-0472">Membrane</keyword>
<evidence type="ECO:0000313" key="17">
    <source>
        <dbReference type="EMBL" id="NBI29788.1"/>
    </source>
</evidence>
<evidence type="ECO:0000313" key="18">
    <source>
        <dbReference type="Proteomes" id="UP000448943"/>
    </source>
</evidence>
<dbReference type="PANTHER" id="PTHR11959:SF1">
    <property type="entry name" value="4-HYDROXYPHENYLPYRUVATE DIOXYGENASE"/>
    <property type="match status" value="1"/>
</dbReference>
<evidence type="ECO:0000256" key="9">
    <source>
        <dbReference type="ARBA" id="ARBA00022824"/>
    </source>
</evidence>
<comment type="cofactor">
    <cofactor evidence="15">
        <name>Fe cation</name>
        <dbReference type="ChEBI" id="CHEBI:24875"/>
    </cofactor>
    <text evidence="15">Binds 1 Fe cation per subunit.</text>
</comment>
<keyword evidence="17" id="KW-0670">Pyruvate</keyword>
<dbReference type="GO" id="GO:0003868">
    <property type="term" value="F:4-hydroxyphenylpyruvate dioxygenase activity"/>
    <property type="evidence" value="ECO:0007669"/>
    <property type="project" value="UniProtKB-EC"/>
</dbReference>
<feature type="domain" description="VOC" evidence="16">
    <location>
        <begin position="176"/>
        <end position="328"/>
    </location>
</feature>
<keyword evidence="7 15" id="KW-0479">Metal-binding</keyword>
<keyword evidence="8" id="KW-0677">Repeat</keyword>
<evidence type="ECO:0000256" key="6">
    <source>
        <dbReference type="ARBA" id="ARBA00022490"/>
    </source>
</evidence>
<keyword evidence="6" id="KW-0963">Cytoplasm</keyword>
<dbReference type="InterPro" id="IPR037523">
    <property type="entry name" value="VOC_core"/>
</dbReference>
<dbReference type="AlphaFoldDB" id="A0A6N9Q4M7"/>
<keyword evidence="9" id="KW-0256">Endoplasmic reticulum</keyword>
<dbReference type="InterPro" id="IPR004360">
    <property type="entry name" value="Glyas_Fos-R_dOase_dom"/>
</dbReference>
<evidence type="ECO:0000256" key="7">
    <source>
        <dbReference type="ARBA" id="ARBA00022723"/>
    </source>
</evidence>
<sequence>MRENMISIINKLNKQEIEDIDYIELYVGNAKQSAYFYSRILGLKIVAYSGLETGDRDRTSYVLKKGNTCIVVSSSHFNEHPISQFVKKRGDGVKDIAFRVNDVDEIYENAVSNGARSIQPPYEESDKYGTVKKAIVGTLGDLTHTIVEKKDYRGVFFPGYKSIDNGSFQENNGISRIDHLAICVDNMPAWVSFYDNVFGFKLLKAFKKDEVSSSNSALMTKVMQNGTEQVKLPIVEPAEGDKKSQIEEFLEYNKGPGIQHIALLTDDILETVKKMNENGIDFLYTPETYYQMLPKRVGKIDESIEELQKYKILVDKDDEGYLLQIFAQPIQDRPTLFFEVIQRKGSRGFGNGNIKALFEAVEREQEKRGNL</sequence>
<dbReference type="EC" id="1.13.11.27" evidence="17"/>
<keyword evidence="10 17" id="KW-0223">Dioxygenase</keyword>
<dbReference type="GO" id="GO:0006572">
    <property type="term" value="P:L-tyrosine catabolic process"/>
    <property type="evidence" value="ECO:0007669"/>
    <property type="project" value="TreeGrafter"/>
</dbReference>
<proteinExistence type="inferred from homology"/>
<evidence type="ECO:0000256" key="15">
    <source>
        <dbReference type="PIRSR" id="PIRSR009283-1"/>
    </source>
</evidence>
<dbReference type="EMBL" id="SIJB01000027">
    <property type="protein sequence ID" value="NBI29788.1"/>
    <property type="molecule type" value="Genomic_DNA"/>
</dbReference>
<keyword evidence="11 17" id="KW-0560">Oxidoreductase</keyword>
<evidence type="ECO:0000256" key="2">
    <source>
        <dbReference type="ARBA" id="ARBA00004406"/>
    </source>
</evidence>
<feature type="binding site" evidence="15">
    <location>
        <position position="260"/>
    </location>
    <ligand>
        <name>Fe cation</name>
        <dbReference type="ChEBI" id="CHEBI:24875"/>
    </ligand>
</feature>
<comment type="caution">
    <text evidence="17">The sequence shown here is derived from an EMBL/GenBank/DDBJ whole genome shotgun (WGS) entry which is preliminary data.</text>
</comment>
<evidence type="ECO:0000256" key="14">
    <source>
        <dbReference type="ARBA" id="ARBA00023136"/>
    </source>
</evidence>
<evidence type="ECO:0000256" key="4">
    <source>
        <dbReference type="ARBA" id="ARBA00005877"/>
    </source>
</evidence>
<dbReference type="GO" id="GO:0005737">
    <property type="term" value="C:cytoplasm"/>
    <property type="evidence" value="ECO:0007669"/>
    <property type="project" value="UniProtKB-SubCell"/>
</dbReference>
<evidence type="ECO:0000259" key="16">
    <source>
        <dbReference type="PROSITE" id="PS51819"/>
    </source>
</evidence>
<feature type="binding site" evidence="15">
    <location>
        <position position="179"/>
    </location>
    <ligand>
        <name>Fe cation</name>
        <dbReference type="ChEBI" id="CHEBI:24875"/>
    </ligand>
</feature>
<evidence type="ECO:0000256" key="13">
    <source>
        <dbReference type="ARBA" id="ARBA00023034"/>
    </source>
</evidence>
<dbReference type="GO" id="GO:0042802">
    <property type="term" value="F:identical protein binding"/>
    <property type="evidence" value="ECO:0007669"/>
    <property type="project" value="UniProtKB-ARBA"/>
</dbReference>
<dbReference type="RefSeq" id="WP_160646589.1">
    <property type="nucleotide sequence ID" value="NZ_SIJB01000027.1"/>
</dbReference>